<dbReference type="EMBL" id="FOYI01000002">
    <property type="protein sequence ID" value="SFR01192.1"/>
    <property type="molecule type" value="Genomic_DNA"/>
</dbReference>
<dbReference type="OrthoDB" id="9780606at2"/>
<proteinExistence type="predicted"/>
<dbReference type="RefSeq" id="WP_092077027.1">
    <property type="nucleotide sequence ID" value="NZ_FOYI01000002.1"/>
</dbReference>
<dbReference type="InterPro" id="IPR027417">
    <property type="entry name" value="P-loop_NTPase"/>
</dbReference>
<reference evidence="3 4" key="1">
    <citation type="submission" date="2016-10" db="EMBL/GenBank/DDBJ databases">
        <authorList>
            <person name="de Groot N.N."/>
        </authorList>
    </citation>
    <scope>NUCLEOTIDE SEQUENCE [LARGE SCALE GENOMIC DNA]</scope>
    <source>
        <strain evidence="4">KMM 9023,NRIC 0796,JCM 17311,KCTC 23692</strain>
    </source>
</reference>
<dbReference type="SUPFAM" id="SSF52540">
    <property type="entry name" value="P-loop containing nucleoside triphosphate hydrolases"/>
    <property type="match status" value="1"/>
</dbReference>
<dbReference type="InterPro" id="IPR011604">
    <property type="entry name" value="PDDEXK-like_dom_sf"/>
</dbReference>
<dbReference type="NCBIfam" id="TIGR02786">
    <property type="entry name" value="addB_alphas"/>
    <property type="match status" value="1"/>
</dbReference>
<name>A0A1I6D7B2_9RHOB</name>
<organism evidence="3 4">
    <name type="scientific">Poseidonocella sedimentorum</name>
    <dbReference type="NCBI Taxonomy" id="871652"/>
    <lineage>
        <taxon>Bacteria</taxon>
        <taxon>Pseudomonadati</taxon>
        <taxon>Pseudomonadota</taxon>
        <taxon>Alphaproteobacteria</taxon>
        <taxon>Rhodobacterales</taxon>
        <taxon>Roseobacteraceae</taxon>
        <taxon>Poseidonocella</taxon>
    </lineage>
</organism>
<sequence length="982" mass="106578">MFEPGEPRLFGLPPGVDFAEALVAGIRARIAGAPPEAIARVTLFVNTQRMARHLRDLFDTGPAGFLPRIRLVTGLARDPASHALLGDIPAPVPPLRRRLQLTELVSALLDRAPDLAPRAALYDLADSLANLLDEMIGEGVAPADLAALEIPDSSGHWQRALAFLNLVTRYFDATQEPPDNEARQRMVVSALSALWAEAPPADPILIAGSTGSRGTTALFMKTVAALPQGAIILPGVDFDQPPAVWDAMTRARGGEDHPQFRFLSLARSIGSHPSEIRRWADHAPASPPRNALVSLALRPAPVTDQWLSDGPKLPDLAGAGADVTLLEAPTARDEAMAIALRLRQAAEDGRSAALITPDRMLTRQVAAALDRWGIVPDDSAGMPLPLSPPGRLMRLVGAFIGTAPTADALLALLKHPLTHRGTGRGPHLLRTRDLELHIRKSGMPFPSRADLLNWAETRRTDAGAVVWADWIFDALTPLTTLDHAPLTAFVDAHLHTAEMISRGADGAAERALWDGDAGEEARRVTSELQREARFGGPLSASDYTSLFAAVLNTGEVRDASLPHPGIRILGTMEARMQSADLTILAGLNEGTWPEPPAPDPWLNREMREKAGLLLPERRIGLSAHDFQQAIAGGEVWLTRSIRSEEAETVPSRWLSRLTNLLDGLGPTGGRDLLREMRGRGADWLALSAALEEPGTAPRAARPSPRPPAPLRPRQLSVTEISRLIRDPYAIYARHVLGLRRLDPIVQTADAPLRGTVIHDILDRFMRDVMADPEALSAAHLMAVAEAGLAADVPWPATRRFWRARMAKVADWFVEGERARREIARPLRTEVRGRFELHEPVFTLTAKADRIDADASGQLVLLDYKTGTPKTAKAQIAFEKQLLLEAMMAESGAFEGIAPAPVRAALYIGLGASPSVVPAPLEDEGPGLARERFRELIVSYLDPAQGFTARRAMEKRGFGSDYDTLSRYGEWDETQAPEPEDLA</sequence>
<dbReference type="Proteomes" id="UP000199302">
    <property type="component" value="Unassembled WGS sequence"/>
</dbReference>
<evidence type="ECO:0000313" key="3">
    <source>
        <dbReference type="EMBL" id="SFR01192.1"/>
    </source>
</evidence>
<dbReference type="Pfam" id="PF12705">
    <property type="entry name" value="PDDEXK_1"/>
    <property type="match status" value="1"/>
</dbReference>
<dbReference type="InterPro" id="IPR038726">
    <property type="entry name" value="PDDEXK_AddAB-type"/>
</dbReference>
<evidence type="ECO:0000256" key="1">
    <source>
        <dbReference type="SAM" id="MobiDB-lite"/>
    </source>
</evidence>
<evidence type="ECO:0000259" key="2">
    <source>
        <dbReference type="Pfam" id="PF12705"/>
    </source>
</evidence>
<protein>
    <submittedName>
        <fullName evidence="3">Double-strand break repair protein AddB</fullName>
    </submittedName>
</protein>
<dbReference type="STRING" id="871652.SAMN04515673_102294"/>
<dbReference type="Gene3D" id="3.90.320.10">
    <property type="match status" value="1"/>
</dbReference>
<keyword evidence="4" id="KW-1185">Reference proteome</keyword>
<dbReference type="AlphaFoldDB" id="A0A1I6D7B2"/>
<dbReference type="InterPro" id="IPR014153">
    <property type="entry name" value="Ds_break_AddB"/>
</dbReference>
<accession>A0A1I6D7B2</accession>
<gene>
    <name evidence="3" type="ORF">SAMN04515673_102294</name>
</gene>
<evidence type="ECO:0000313" key="4">
    <source>
        <dbReference type="Proteomes" id="UP000199302"/>
    </source>
</evidence>
<feature type="domain" description="PD-(D/E)XK endonuclease-like" evidence="2">
    <location>
        <begin position="714"/>
        <end position="918"/>
    </location>
</feature>
<feature type="region of interest" description="Disordered" evidence="1">
    <location>
        <begin position="693"/>
        <end position="712"/>
    </location>
</feature>